<keyword evidence="2" id="KW-0175">Coiled coil</keyword>
<protein>
    <recommendedName>
        <fullName evidence="6">Phage shock protein A</fullName>
    </recommendedName>
</protein>
<dbReference type="PANTHER" id="PTHR31088:SF6">
    <property type="entry name" value="PHAGE SHOCK PROTEIN A"/>
    <property type="match status" value="1"/>
</dbReference>
<evidence type="ECO:0000313" key="5">
    <source>
        <dbReference type="Proteomes" id="UP000192997"/>
    </source>
</evidence>
<accession>A0A1X4G8P4</accession>
<feature type="coiled-coil region" evidence="2">
    <location>
        <begin position="108"/>
        <end position="149"/>
    </location>
</feature>
<reference evidence="5" key="1">
    <citation type="submission" date="2017-04" db="EMBL/GenBank/DDBJ databases">
        <authorList>
            <person name="Abreu V.A."/>
            <person name="Popin R.V."/>
            <person name="Rigonato J."/>
            <person name="Andreote A.P."/>
            <person name="Schaker P.C."/>
            <person name="Hoff-Risseti C."/>
            <person name="Alvarenga D.O."/>
            <person name="Varani A.M."/>
            <person name="Fiore M.F."/>
        </authorList>
    </citation>
    <scope>NUCLEOTIDE SEQUENCE [LARGE SCALE GENOMIC DNA]</scope>
    <source>
        <strain evidence="5">CENA303</strain>
    </source>
</reference>
<dbReference type="Proteomes" id="UP000192997">
    <property type="component" value="Unassembled WGS sequence"/>
</dbReference>
<dbReference type="RefSeq" id="WP_009341426.1">
    <property type="nucleotide sequence ID" value="NZ_NBYN01000031.1"/>
</dbReference>
<dbReference type="AlphaFoldDB" id="A0A1X4G8P4"/>
<dbReference type="PANTHER" id="PTHR31088">
    <property type="entry name" value="MEMBRANE-ASSOCIATED PROTEIN VIPP1, CHLOROPLASTIC"/>
    <property type="match status" value="1"/>
</dbReference>
<comment type="similarity">
    <text evidence="1">Belongs to the PspA/Vipp/IM30 family.</text>
</comment>
<dbReference type="EMBL" id="NBYN01000031">
    <property type="protein sequence ID" value="OSO92887.1"/>
    <property type="molecule type" value="Genomic_DNA"/>
</dbReference>
<evidence type="ECO:0000256" key="3">
    <source>
        <dbReference type="SAM" id="MobiDB-lite"/>
    </source>
</evidence>
<feature type="region of interest" description="Disordered" evidence="3">
    <location>
        <begin position="215"/>
        <end position="249"/>
    </location>
</feature>
<evidence type="ECO:0000313" key="4">
    <source>
        <dbReference type="EMBL" id="OSO92887.1"/>
    </source>
</evidence>
<evidence type="ECO:0008006" key="6">
    <source>
        <dbReference type="Google" id="ProtNLM"/>
    </source>
</evidence>
<evidence type="ECO:0000256" key="1">
    <source>
        <dbReference type="ARBA" id="ARBA00043985"/>
    </source>
</evidence>
<dbReference type="Pfam" id="PF04012">
    <property type="entry name" value="PspA_IM30"/>
    <property type="match status" value="1"/>
</dbReference>
<gene>
    <name evidence="4" type="ORF">B7O87_06465</name>
</gene>
<organism evidence="4 5">
    <name type="scientific">Cylindrospermopsis raciborskii CENA303</name>
    <dbReference type="NCBI Taxonomy" id="1170769"/>
    <lineage>
        <taxon>Bacteria</taxon>
        <taxon>Bacillati</taxon>
        <taxon>Cyanobacteriota</taxon>
        <taxon>Cyanophyceae</taxon>
        <taxon>Nostocales</taxon>
        <taxon>Aphanizomenonaceae</taxon>
        <taxon>Cylindrospermopsis</taxon>
    </lineage>
</organism>
<evidence type="ECO:0000256" key="2">
    <source>
        <dbReference type="SAM" id="Coils"/>
    </source>
</evidence>
<proteinExistence type="inferred from homology"/>
<sequence>MGLFDRLKRVVSANLNDLINKAEDPEKMLEQALLEMQEDLVELRQGVAQAIAAQKRTEKQYNDAVSEVSKWQHNAQLAVQKGDENLARQALERKKSANETSIALKTSLDQQVTQVETLKKSMIQLESKIAEYKNKKDMLKARITAAKAQEQIGSMATNMNSNSAMAAFERMEEKVLMQEARAQSTAELVGADLDSQFARLEGSSDIDDELAALKASILSPAPTPKGELPPAESSSTSQKDKSKSAEPIDAELEELRKQLDKL</sequence>
<dbReference type="InterPro" id="IPR007157">
    <property type="entry name" value="PspA_VIPP1"/>
</dbReference>
<comment type="caution">
    <text evidence="4">The sequence shown here is derived from an EMBL/GenBank/DDBJ whole genome shotgun (WGS) entry which is preliminary data.</text>
</comment>
<name>A0A1X4G8P4_9CYAN</name>